<dbReference type="AlphaFoldDB" id="A0AAE3ZRP9"/>
<dbReference type="RefSeq" id="WP_310416181.1">
    <property type="nucleotide sequence ID" value="NZ_JAVDYC010000001.1"/>
</dbReference>
<sequence length="178" mass="21218">MERIVRIRHLDGWQSRRPWLDEWVEDSMCKLNRAVKERSDAPSLALVRPRDVGALRVTRRDGWSADEQRKIDAYVGQLDLLSSRDRTPLEAPRFRATYEYRCWAPTCKGHRQGIIDWELVALQRRYRTEPDETVERILREKFLDEMCAADRDVAFYVGNQAKRLHVFSVLGTYWPRRR</sequence>
<evidence type="ECO:0000313" key="2">
    <source>
        <dbReference type="Proteomes" id="UP001183629"/>
    </source>
</evidence>
<accession>A0AAE3ZRP9</accession>
<organism evidence="1 2">
    <name type="scientific">Catenuloplanes niger</name>
    <dbReference type="NCBI Taxonomy" id="587534"/>
    <lineage>
        <taxon>Bacteria</taxon>
        <taxon>Bacillati</taxon>
        <taxon>Actinomycetota</taxon>
        <taxon>Actinomycetes</taxon>
        <taxon>Micromonosporales</taxon>
        <taxon>Micromonosporaceae</taxon>
        <taxon>Catenuloplanes</taxon>
    </lineage>
</organism>
<name>A0AAE3ZRP9_9ACTN</name>
<comment type="caution">
    <text evidence="1">The sequence shown here is derived from an EMBL/GenBank/DDBJ whole genome shotgun (WGS) entry which is preliminary data.</text>
</comment>
<reference evidence="1 2" key="1">
    <citation type="submission" date="2023-07" db="EMBL/GenBank/DDBJ databases">
        <title>Sequencing the genomes of 1000 actinobacteria strains.</title>
        <authorList>
            <person name="Klenk H.-P."/>
        </authorList>
    </citation>
    <scope>NUCLEOTIDE SEQUENCE [LARGE SCALE GENOMIC DNA]</scope>
    <source>
        <strain evidence="1 2">DSM 44711</strain>
    </source>
</reference>
<protein>
    <submittedName>
        <fullName evidence="1">Uncharacterized protein</fullName>
    </submittedName>
</protein>
<keyword evidence="2" id="KW-1185">Reference proteome</keyword>
<evidence type="ECO:0000313" key="1">
    <source>
        <dbReference type="EMBL" id="MDR7323769.1"/>
    </source>
</evidence>
<dbReference type="Proteomes" id="UP001183629">
    <property type="component" value="Unassembled WGS sequence"/>
</dbReference>
<gene>
    <name evidence="1" type="ORF">J2S44_004019</name>
</gene>
<proteinExistence type="predicted"/>
<dbReference type="EMBL" id="JAVDYC010000001">
    <property type="protein sequence ID" value="MDR7323769.1"/>
    <property type="molecule type" value="Genomic_DNA"/>
</dbReference>